<dbReference type="Proteomes" id="UP000250079">
    <property type="component" value="Chromosome"/>
</dbReference>
<name>A0A2Z2NI96_9GAMM</name>
<dbReference type="AlphaFoldDB" id="A0A2Z2NI96"/>
<sequence>MNKYKRYIPIVAVILLALGVNLDQFGIDLNSLSRGGSISSSTNQTQQNSNSGQSASHQKQSSAHSEPDYPKWSQTDPNVNQWHIFAGEINRSGKPVGFHSRPGGQDPASARVKSIRDKPNRAGVYTASIEIQDGAQWKGKFSSFFPDSLSRNEVLQAIVNAYANSDNPKAQPFEGPSGLGFTIQGYTSNQGGINTAFPIYVRGQ</sequence>
<dbReference type="InterPro" id="IPR029501">
    <property type="entry name" value="EndoU_bac"/>
</dbReference>
<dbReference type="OrthoDB" id="8478289at2"/>
<evidence type="ECO:0000313" key="3">
    <source>
        <dbReference type="EMBL" id="ASJ71046.1"/>
    </source>
</evidence>
<accession>A0A2Z2NI96</accession>
<dbReference type="EC" id="3.1.-.-" evidence="3"/>
<feature type="compositionally biased region" description="Low complexity" evidence="1">
    <location>
        <begin position="36"/>
        <end position="64"/>
    </location>
</feature>
<dbReference type="Pfam" id="PF14436">
    <property type="entry name" value="EndoU_bacteria"/>
    <property type="match status" value="1"/>
</dbReference>
<reference evidence="3 4" key="1">
    <citation type="submission" date="2016-12" db="EMBL/GenBank/DDBJ databases">
        <authorList>
            <person name="Song W.-J."/>
            <person name="Kurnit D.M."/>
        </authorList>
    </citation>
    <scope>NUCLEOTIDE SEQUENCE [LARGE SCALE GENOMIC DNA]</scope>
    <source>
        <strain evidence="3 4">IMCC3135</strain>
    </source>
</reference>
<keyword evidence="3" id="KW-0378">Hydrolase</keyword>
<organism evidence="3 4">
    <name type="scientific">Granulosicoccus antarcticus IMCC3135</name>
    <dbReference type="NCBI Taxonomy" id="1192854"/>
    <lineage>
        <taxon>Bacteria</taxon>
        <taxon>Pseudomonadati</taxon>
        <taxon>Pseudomonadota</taxon>
        <taxon>Gammaproteobacteria</taxon>
        <taxon>Chromatiales</taxon>
        <taxon>Granulosicoccaceae</taxon>
        <taxon>Granulosicoccus</taxon>
    </lineage>
</organism>
<feature type="region of interest" description="Disordered" evidence="1">
    <location>
        <begin position="36"/>
        <end position="77"/>
    </location>
</feature>
<dbReference type="KEGG" id="gai:IMCC3135_04665"/>
<gene>
    <name evidence="3" type="ORF">IMCC3135_04665</name>
</gene>
<proteinExistence type="predicted"/>
<dbReference type="GO" id="GO:0016787">
    <property type="term" value="F:hydrolase activity"/>
    <property type="evidence" value="ECO:0007669"/>
    <property type="project" value="UniProtKB-KW"/>
</dbReference>
<evidence type="ECO:0000259" key="2">
    <source>
        <dbReference type="Pfam" id="PF14436"/>
    </source>
</evidence>
<feature type="domain" description="Bacterial EndoU nuclease" evidence="2">
    <location>
        <begin position="81"/>
        <end position="199"/>
    </location>
</feature>
<protein>
    <submittedName>
        <fullName evidence="3">Ribonuclease</fullName>
        <ecNumber evidence="3">3.1.-.-</ecNumber>
    </submittedName>
</protein>
<dbReference type="RefSeq" id="WP_157735763.1">
    <property type="nucleotide sequence ID" value="NZ_CP018632.1"/>
</dbReference>
<dbReference type="EMBL" id="CP018632">
    <property type="protein sequence ID" value="ASJ71046.1"/>
    <property type="molecule type" value="Genomic_DNA"/>
</dbReference>
<evidence type="ECO:0000256" key="1">
    <source>
        <dbReference type="SAM" id="MobiDB-lite"/>
    </source>
</evidence>
<dbReference type="GO" id="GO:0004519">
    <property type="term" value="F:endonuclease activity"/>
    <property type="evidence" value="ECO:0007669"/>
    <property type="project" value="InterPro"/>
</dbReference>
<evidence type="ECO:0000313" key="4">
    <source>
        <dbReference type="Proteomes" id="UP000250079"/>
    </source>
</evidence>
<keyword evidence="4" id="KW-1185">Reference proteome</keyword>